<dbReference type="Pfam" id="PF11797">
    <property type="entry name" value="WxLIP_HBD"/>
    <property type="match status" value="1"/>
</dbReference>
<keyword evidence="5" id="KW-1185">Reference proteome</keyword>
<evidence type="ECO:0000313" key="4">
    <source>
        <dbReference type="EMBL" id="OEG20772.1"/>
    </source>
</evidence>
<evidence type="ECO:0000313" key="5">
    <source>
        <dbReference type="Proteomes" id="UP000095094"/>
    </source>
</evidence>
<dbReference type="RefSeq" id="WP_069662080.1">
    <property type="nucleotide sequence ID" value="NZ_JBHUJJ010000001.1"/>
</dbReference>
<proteinExistence type="predicted"/>
<feature type="transmembrane region" description="Helical" evidence="1">
    <location>
        <begin position="316"/>
        <end position="338"/>
    </location>
</feature>
<dbReference type="Pfam" id="PF06030">
    <property type="entry name" value="WxLIP_PGBD"/>
    <property type="match status" value="1"/>
</dbReference>
<protein>
    <submittedName>
        <fullName evidence="4">Uncharacterized protein</fullName>
    </submittedName>
</protein>
<dbReference type="EMBL" id="MIJY01000001">
    <property type="protein sequence ID" value="OEG20772.1"/>
    <property type="molecule type" value="Genomic_DNA"/>
</dbReference>
<keyword evidence="1" id="KW-0472">Membrane</keyword>
<sequence>MKVKKAFLLLLFLGPIILNHLVAFVDGYAEESQPASMAFYYEVLQPENQRNDVGYFDLLMKPNQKQTVKINLVNTGEESIAIDVRLNGAKSSSNGVIDYGPNELPKDESVDIDFTDIVKSVDTIEVPAKSSKELSINIDMPEQSFDGVIAGGIQLQAREDDTTVTQGAIRNRFAYIIGMLLTETDKKIEPNIVFRNVYAGQSNFRNTIFVTLSNVEKMFLEDVSINVQIRQKGKKDVLFSEEKEKMRMAPNSLLQFPVSMTGERMVAGEYTADISVSQHQKQWSWSEDFVISKTEADTFNGEDVDLQEQNIFDWKFMLIIFLLIVISMLMLLILFRMWRNKKSKKARRRPKKKTKK</sequence>
<keyword evidence="1" id="KW-1133">Transmembrane helix</keyword>
<name>A0A1E5H789_9ENTE</name>
<feature type="domain" description="WxL Interacting Protein peptidoglycan binding" evidence="2">
    <location>
        <begin position="44"/>
        <end position="156"/>
    </location>
</feature>
<keyword evidence="1" id="KW-0812">Transmembrane</keyword>
<organism evidence="4 5">
    <name type="scientific">Enterococcus termitis</name>
    <dbReference type="NCBI Taxonomy" id="332950"/>
    <lineage>
        <taxon>Bacteria</taxon>
        <taxon>Bacillati</taxon>
        <taxon>Bacillota</taxon>
        <taxon>Bacilli</taxon>
        <taxon>Lactobacillales</taxon>
        <taxon>Enterococcaceae</taxon>
        <taxon>Enterococcus</taxon>
    </lineage>
</organism>
<gene>
    <name evidence="4" type="ORF">BCR25_02880</name>
</gene>
<evidence type="ECO:0000256" key="1">
    <source>
        <dbReference type="SAM" id="Phobius"/>
    </source>
</evidence>
<evidence type="ECO:0000259" key="3">
    <source>
        <dbReference type="Pfam" id="PF11797"/>
    </source>
</evidence>
<comment type="caution">
    <text evidence="4">The sequence shown here is derived from an EMBL/GenBank/DDBJ whole genome shotgun (WGS) entry which is preliminary data.</text>
</comment>
<evidence type="ECO:0000259" key="2">
    <source>
        <dbReference type="Pfam" id="PF06030"/>
    </source>
</evidence>
<dbReference type="AlphaFoldDB" id="A0A1E5H789"/>
<dbReference type="Proteomes" id="UP000095094">
    <property type="component" value="Unassembled WGS sequence"/>
</dbReference>
<feature type="domain" description="WxL Interacting Protein host binding" evidence="3">
    <location>
        <begin position="167"/>
        <end position="300"/>
    </location>
</feature>
<dbReference type="InterPro" id="IPR010317">
    <property type="entry name" value="WxLIP_PGBD"/>
</dbReference>
<accession>A0A1E5H789</accession>
<reference evidence="5" key="1">
    <citation type="submission" date="2016-09" db="EMBL/GenBank/DDBJ databases">
        <authorList>
            <person name="Gulvik C.A."/>
        </authorList>
    </citation>
    <scope>NUCLEOTIDE SEQUENCE [LARGE SCALE GENOMIC DNA]</scope>
    <source>
        <strain evidence="5">LMG 8895</strain>
    </source>
</reference>
<dbReference type="InterPro" id="IPR021759">
    <property type="entry name" value="WxLIP_HBD"/>
</dbReference>